<dbReference type="Pfam" id="PF01596">
    <property type="entry name" value="Methyltransf_3"/>
    <property type="match status" value="1"/>
</dbReference>
<dbReference type="CDD" id="cd02440">
    <property type="entry name" value="AdoMet_MTases"/>
    <property type="match status" value="1"/>
</dbReference>
<sequence>MSKLWNAVDDYFNAELNADDEVITGIPAHNEHREEVFSGQSKHLHLLAKIKEAKSILEIGSLGGYSTLWLGKSLPEEGKMASLESNAEYAKFAEANIAAAGLEDKVEVIHAPAEDTLPKLLERGYPRFDFIYIDANQALYPDYLEAAIDMAKCGSVIITERKIEDKFEEEANGAEMQRFLQILKNEPRIDATAVQTVGAKGHDGFIMAVLD</sequence>
<protein>
    <submittedName>
        <fullName evidence="5">Predicted O-methyltransferase YrrM</fullName>
    </submittedName>
</protein>
<evidence type="ECO:0000313" key="4">
    <source>
        <dbReference type="EMBL" id="AKG73130.1"/>
    </source>
</evidence>
<proteinExistence type="predicted"/>
<dbReference type="GO" id="GO:0008757">
    <property type="term" value="F:S-adenosylmethionine-dependent methyltransferase activity"/>
    <property type="evidence" value="ECO:0007669"/>
    <property type="project" value="TreeGrafter"/>
</dbReference>
<dbReference type="Proteomes" id="UP000034029">
    <property type="component" value="Chromosome"/>
</dbReference>
<dbReference type="PANTHER" id="PTHR10509:SF14">
    <property type="entry name" value="CAFFEOYL-COA O-METHYLTRANSFERASE 3-RELATED"/>
    <property type="match status" value="1"/>
</dbReference>
<dbReference type="InterPro" id="IPR029063">
    <property type="entry name" value="SAM-dependent_MTases_sf"/>
</dbReference>
<organism evidence="5 7">
    <name type="scientific">Salinicoccus halodurans</name>
    <dbReference type="NCBI Taxonomy" id="407035"/>
    <lineage>
        <taxon>Bacteria</taxon>
        <taxon>Bacillati</taxon>
        <taxon>Bacillota</taxon>
        <taxon>Bacilli</taxon>
        <taxon>Bacillales</taxon>
        <taxon>Staphylococcaceae</taxon>
        <taxon>Salinicoccus</taxon>
    </lineage>
</organism>
<dbReference type="Gene3D" id="3.40.50.150">
    <property type="entry name" value="Vaccinia Virus protein VP39"/>
    <property type="match status" value="1"/>
</dbReference>
<reference evidence="5 7" key="3">
    <citation type="submission" date="2016-10" db="EMBL/GenBank/DDBJ databases">
        <authorList>
            <person name="Varghese N."/>
            <person name="Submissions S."/>
        </authorList>
    </citation>
    <scope>NUCLEOTIDE SEQUENCE [LARGE SCALE GENOMIC DNA]</scope>
    <source>
        <strain evidence="5 7">CGMCC 1.6501</strain>
    </source>
</reference>
<evidence type="ECO:0000313" key="5">
    <source>
        <dbReference type="EMBL" id="SFK85086.1"/>
    </source>
</evidence>
<dbReference type="InterPro" id="IPR002935">
    <property type="entry name" value="SAM_O-MeTrfase"/>
</dbReference>
<dbReference type="EMBL" id="CP011366">
    <property type="protein sequence ID" value="AKG73130.1"/>
    <property type="molecule type" value="Genomic_DNA"/>
</dbReference>
<reference evidence="6" key="2">
    <citation type="submission" date="2015-04" db="EMBL/GenBank/DDBJ databases">
        <title>Complete genome sequence of Salinicoccus halodurans strain H3B36, isolated from the Qaidam basin of China.</title>
        <authorList>
            <person name="Ma Y."/>
            <person name="Jiang K."/>
            <person name="Xue Y."/>
        </authorList>
    </citation>
    <scope>NUCLEOTIDE SEQUENCE [LARGE SCALE GENOMIC DNA]</scope>
    <source>
        <strain evidence="6">H3B36</strain>
    </source>
</reference>
<dbReference type="GO" id="GO:0032259">
    <property type="term" value="P:methylation"/>
    <property type="evidence" value="ECO:0007669"/>
    <property type="project" value="UniProtKB-KW"/>
</dbReference>
<evidence type="ECO:0000256" key="1">
    <source>
        <dbReference type="ARBA" id="ARBA00022603"/>
    </source>
</evidence>
<dbReference type="PROSITE" id="PS51682">
    <property type="entry name" value="SAM_OMT_I"/>
    <property type="match status" value="1"/>
</dbReference>
<evidence type="ECO:0000256" key="3">
    <source>
        <dbReference type="ARBA" id="ARBA00022691"/>
    </source>
</evidence>
<dbReference type="PANTHER" id="PTHR10509">
    <property type="entry name" value="O-METHYLTRANSFERASE-RELATED"/>
    <property type="match status" value="1"/>
</dbReference>
<dbReference type="GO" id="GO:0008171">
    <property type="term" value="F:O-methyltransferase activity"/>
    <property type="evidence" value="ECO:0007669"/>
    <property type="project" value="InterPro"/>
</dbReference>
<dbReference type="KEGG" id="shv:AAT16_02200"/>
<dbReference type="EMBL" id="FOTB01000004">
    <property type="protein sequence ID" value="SFK85086.1"/>
    <property type="molecule type" value="Genomic_DNA"/>
</dbReference>
<keyword evidence="2" id="KW-0808">Transferase</keyword>
<dbReference type="RefSeq" id="WP_046789322.1">
    <property type="nucleotide sequence ID" value="NZ_CP011366.1"/>
</dbReference>
<dbReference type="OrthoDB" id="9799672at2"/>
<name>A0A0F7D3V2_9STAP</name>
<dbReference type="AlphaFoldDB" id="A0A0F7D3V2"/>
<accession>A0A0F7D3V2</accession>
<keyword evidence="1" id="KW-0489">Methyltransferase</keyword>
<keyword evidence="3" id="KW-0949">S-adenosyl-L-methionine</keyword>
<gene>
    <name evidence="4" type="ORF">AAT16_02200</name>
    <name evidence="5" type="ORF">SAMN05216235_2085</name>
</gene>
<keyword evidence="6" id="KW-1185">Reference proteome</keyword>
<dbReference type="SUPFAM" id="SSF53335">
    <property type="entry name" value="S-adenosyl-L-methionine-dependent methyltransferases"/>
    <property type="match status" value="1"/>
</dbReference>
<evidence type="ECO:0000313" key="7">
    <source>
        <dbReference type="Proteomes" id="UP000183090"/>
    </source>
</evidence>
<evidence type="ECO:0000256" key="2">
    <source>
        <dbReference type="ARBA" id="ARBA00022679"/>
    </source>
</evidence>
<dbReference type="InterPro" id="IPR050362">
    <property type="entry name" value="Cation-dep_OMT"/>
</dbReference>
<evidence type="ECO:0000313" key="6">
    <source>
        <dbReference type="Proteomes" id="UP000034029"/>
    </source>
</evidence>
<dbReference type="Proteomes" id="UP000183090">
    <property type="component" value="Unassembled WGS sequence"/>
</dbReference>
<reference evidence="4 6" key="1">
    <citation type="journal article" date="2015" name="Int. J. Syst. Evol. Microbiol.">
        <title>Complete genome sequence of Salinicoccus halodurans H3B36, isolated from the Qaidam Basin in China.</title>
        <authorList>
            <person name="Jiang K."/>
            <person name="Xue Y."/>
            <person name="Ma Y."/>
        </authorList>
    </citation>
    <scope>NUCLEOTIDE SEQUENCE [LARGE SCALE GENOMIC DNA]</scope>
    <source>
        <strain evidence="4 6">H3B36</strain>
    </source>
</reference>